<dbReference type="PROSITE" id="PS51465">
    <property type="entry name" value="KAZAL_2"/>
    <property type="match status" value="1"/>
</dbReference>
<gene>
    <name evidence="3" type="ORF">METZ01_LOCUS119026</name>
</gene>
<dbReference type="Gene3D" id="3.30.60.30">
    <property type="match status" value="1"/>
</dbReference>
<dbReference type="InterPro" id="IPR036058">
    <property type="entry name" value="Kazal_dom_sf"/>
</dbReference>
<keyword evidence="1" id="KW-1133">Transmembrane helix</keyword>
<sequence length="82" mass="9356">MFGRVFFRSILVNYLTTPLLLMLIFSCTDDQSIECINERKIDLDASCYEVYAPVCGCDGKTYDNDCYAETNGVTEWLEGECE</sequence>
<dbReference type="AlphaFoldDB" id="A0A381XNW5"/>
<feature type="transmembrane region" description="Helical" evidence="1">
    <location>
        <begin position="5"/>
        <end position="25"/>
    </location>
</feature>
<reference evidence="3" key="1">
    <citation type="submission" date="2018-05" db="EMBL/GenBank/DDBJ databases">
        <authorList>
            <person name="Lanie J.A."/>
            <person name="Ng W.-L."/>
            <person name="Kazmierczak K.M."/>
            <person name="Andrzejewski T.M."/>
            <person name="Davidsen T.M."/>
            <person name="Wayne K.J."/>
            <person name="Tettelin H."/>
            <person name="Glass J.I."/>
            <person name="Rusch D."/>
            <person name="Podicherti R."/>
            <person name="Tsui H.-C.T."/>
            <person name="Winkler M.E."/>
        </authorList>
    </citation>
    <scope>NUCLEOTIDE SEQUENCE</scope>
</reference>
<evidence type="ECO:0000313" key="3">
    <source>
        <dbReference type="EMBL" id="SVA66172.1"/>
    </source>
</evidence>
<evidence type="ECO:0000256" key="1">
    <source>
        <dbReference type="SAM" id="Phobius"/>
    </source>
</evidence>
<organism evidence="3">
    <name type="scientific">marine metagenome</name>
    <dbReference type="NCBI Taxonomy" id="408172"/>
    <lineage>
        <taxon>unclassified sequences</taxon>
        <taxon>metagenomes</taxon>
        <taxon>ecological metagenomes</taxon>
    </lineage>
</organism>
<dbReference type="EMBL" id="UINC01015773">
    <property type="protein sequence ID" value="SVA66172.1"/>
    <property type="molecule type" value="Genomic_DNA"/>
</dbReference>
<proteinExistence type="predicted"/>
<keyword evidence="1" id="KW-0472">Membrane</keyword>
<evidence type="ECO:0000259" key="2">
    <source>
        <dbReference type="PROSITE" id="PS51465"/>
    </source>
</evidence>
<dbReference type="CDD" id="cd00104">
    <property type="entry name" value="KAZAL_FS"/>
    <property type="match status" value="1"/>
</dbReference>
<feature type="domain" description="Kazal-like" evidence="2">
    <location>
        <begin position="29"/>
        <end position="82"/>
    </location>
</feature>
<dbReference type="Pfam" id="PF00050">
    <property type="entry name" value="Kazal_1"/>
    <property type="match status" value="1"/>
</dbReference>
<dbReference type="SUPFAM" id="SSF100895">
    <property type="entry name" value="Kazal-type serine protease inhibitors"/>
    <property type="match status" value="1"/>
</dbReference>
<dbReference type="PROSITE" id="PS51257">
    <property type="entry name" value="PROKAR_LIPOPROTEIN"/>
    <property type="match status" value="1"/>
</dbReference>
<accession>A0A381XNW5</accession>
<name>A0A381XNW5_9ZZZZ</name>
<keyword evidence="1" id="KW-0812">Transmembrane</keyword>
<protein>
    <recommendedName>
        <fullName evidence="2">Kazal-like domain-containing protein</fullName>
    </recommendedName>
</protein>
<dbReference type="InterPro" id="IPR002350">
    <property type="entry name" value="Kazal_dom"/>
</dbReference>